<dbReference type="Proteomes" id="UP000647424">
    <property type="component" value="Unassembled WGS sequence"/>
</dbReference>
<evidence type="ECO:0000313" key="4">
    <source>
        <dbReference type="Proteomes" id="UP000647424"/>
    </source>
</evidence>
<dbReference type="AlphaFoldDB" id="A0A927FDX0"/>
<dbReference type="InterPro" id="IPR005064">
    <property type="entry name" value="BUG"/>
</dbReference>
<dbReference type="EMBL" id="JACYFT010000001">
    <property type="protein sequence ID" value="MBD8049605.1"/>
    <property type="molecule type" value="Genomic_DNA"/>
</dbReference>
<reference evidence="3" key="1">
    <citation type="submission" date="2020-09" db="EMBL/GenBank/DDBJ databases">
        <title>Genome seq and assembly of Limnohabitants sp.</title>
        <authorList>
            <person name="Chhetri G."/>
        </authorList>
    </citation>
    <scope>NUCLEOTIDE SEQUENCE</scope>
    <source>
        <strain evidence="3">JUR4</strain>
    </source>
</reference>
<dbReference type="PIRSF" id="PIRSF017082">
    <property type="entry name" value="YflP"/>
    <property type="match status" value="1"/>
</dbReference>
<dbReference type="Pfam" id="PF03401">
    <property type="entry name" value="TctC"/>
    <property type="match status" value="1"/>
</dbReference>
<dbReference type="PANTHER" id="PTHR42928">
    <property type="entry name" value="TRICARBOXYLATE-BINDING PROTEIN"/>
    <property type="match status" value="1"/>
</dbReference>
<comment type="caution">
    <text evidence="3">The sequence shown here is derived from an EMBL/GenBank/DDBJ whole genome shotgun (WGS) entry which is preliminary data.</text>
</comment>
<dbReference type="RefSeq" id="WP_191818064.1">
    <property type="nucleotide sequence ID" value="NZ_JACYFT010000001.1"/>
</dbReference>
<evidence type="ECO:0000256" key="1">
    <source>
        <dbReference type="ARBA" id="ARBA00006987"/>
    </source>
</evidence>
<comment type="similarity">
    <text evidence="1">Belongs to the UPF0065 (bug) family.</text>
</comment>
<protein>
    <submittedName>
        <fullName evidence="3">Tripartite tricarboxylate transporter substrate binding protein</fullName>
    </submittedName>
</protein>
<feature type="chain" id="PRO_5036973481" evidence="2">
    <location>
        <begin position="30"/>
        <end position="329"/>
    </location>
</feature>
<dbReference type="SUPFAM" id="SSF53850">
    <property type="entry name" value="Periplasmic binding protein-like II"/>
    <property type="match status" value="1"/>
</dbReference>
<sequence length="329" mass="34946">MRQPFNLRRHWLQAAGISALLMAGWPVQAQNYPDKPVRIVVGGPAGGAADVTARLLAEKMSPILGQPILVDNKPGAGGLLGIQELLKSPRDGYTLMVNISGVVSEVPHAIKVPFDPFKVLQPQVEMARGGLVLVTNTQTGAQNLDGFIKYVKANKDKISFASYSAGTVSHTLGLELNKVAGLDMVHVGYKGSPPALQDLIGGSVQAMFDGSGNVLPHVRSGKLKALAVTSPQRMSLFPDVPTFTELGYKDLTEIVSLMLFSTPDVPAPVQAKVREAAMKALQDPKLRETFNNLGLAMGTAATPDELMAGLRAASDKQGAMLKSVGFKIE</sequence>
<dbReference type="PANTHER" id="PTHR42928:SF5">
    <property type="entry name" value="BLR1237 PROTEIN"/>
    <property type="match status" value="1"/>
</dbReference>
<feature type="signal peptide" evidence="2">
    <location>
        <begin position="1"/>
        <end position="29"/>
    </location>
</feature>
<dbReference type="Gene3D" id="3.40.190.150">
    <property type="entry name" value="Bordetella uptake gene, domain 1"/>
    <property type="match status" value="1"/>
</dbReference>
<dbReference type="Gene3D" id="3.40.190.10">
    <property type="entry name" value="Periplasmic binding protein-like II"/>
    <property type="match status" value="1"/>
</dbReference>
<dbReference type="InterPro" id="IPR042100">
    <property type="entry name" value="Bug_dom1"/>
</dbReference>
<keyword evidence="4" id="KW-1185">Reference proteome</keyword>
<organism evidence="3 4">
    <name type="scientific">Limnohabitans radicicola</name>
    <dbReference type="NCBI Taxonomy" id="2771427"/>
    <lineage>
        <taxon>Bacteria</taxon>
        <taxon>Pseudomonadati</taxon>
        <taxon>Pseudomonadota</taxon>
        <taxon>Betaproteobacteria</taxon>
        <taxon>Burkholderiales</taxon>
        <taxon>Comamonadaceae</taxon>
        <taxon>Limnohabitans</taxon>
    </lineage>
</organism>
<keyword evidence="2" id="KW-0732">Signal</keyword>
<name>A0A927FDX0_9BURK</name>
<evidence type="ECO:0000256" key="2">
    <source>
        <dbReference type="SAM" id="SignalP"/>
    </source>
</evidence>
<proteinExistence type="inferred from homology"/>
<gene>
    <name evidence="3" type="ORF">IC609_03540</name>
</gene>
<accession>A0A927FDX0</accession>
<dbReference type="CDD" id="cd07012">
    <property type="entry name" value="PBP2_Bug_TTT"/>
    <property type="match status" value="1"/>
</dbReference>
<evidence type="ECO:0000313" key="3">
    <source>
        <dbReference type="EMBL" id="MBD8049605.1"/>
    </source>
</evidence>